<dbReference type="Pfam" id="PF07690">
    <property type="entry name" value="MFS_1"/>
    <property type="match status" value="1"/>
</dbReference>
<dbReference type="Gene3D" id="1.20.1250.20">
    <property type="entry name" value="MFS general substrate transporter like domains"/>
    <property type="match status" value="2"/>
</dbReference>
<dbReference type="PANTHER" id="PTHR11360:SF284">
    <property type="entry name" value="EG:103B4.3 PROTEIN-RELATED"/>
    <property type="match status" value="1"/>
</dbReference>
<dbReference type="Proteomes" id="UP001359886">
    <property type="component" value="Unassembled WGS sequence"/>
</dbReference>
<dbReference type="GO" id="GO:0022857">
    <property type="term" value="F:transmembrane transporter activity"/>
    <property type="evidence" value="ECO:0007669"/>
    <property type="project" value="InterPro"/>
</dbReference>
<feature type="transmembrane region" description="Helical" evidence="4">
    <location>
        <begin position="336"/>
        <end position="358"/>
    </location>
</feature>
<feature type="transmembrane region" description="Helical" evidence="4">
    <location>
        <begin position="309"/>
        <end position="330"/>
    </location>
</feature>
<keyword evidence="7" id="KW-1185">Reference proteome</keyword>
<dbReference type="PROSITE" id="PS50850">
    <property type="entry name" value="MFS"/>
    <property type="match status" value="1"/>
</dbReference>
<feature type="transmembrane region" description="Helical" evidence="4">
    <location>
        <begin position="110"/>
        <end position="130"/>
    </location>
</feature>
<dbReference type="InterPro" id="IPR020846">
    <property type="entry name" value="MFS_dom"/>
</dbReference>
<evidence type="ECO:0000259" key="5">
    <source>
        <dbReference type="PROSITE" id="PS50850"/>
    </source>
</evidence>
<feature type="transmembrane region" description="Helical" evidence="4">
    <location>
        <begin position="403"/>
        <end position="424"/>
    </location>
</feature>
<evidence type="ECO:0000256" key="1">
    <source>
        <dbReference type="ARBA" id="ARBA00022692"/>
    </source>
</evidence>
<dbReference type="EMBL" id="JAZHOG010000006">
    <property type="protein sequence ID" value="MEJ8567978.1"/>
    <property type="molecule type" value="Genomic_DNA"/>
</dbReference>
<feature type="transmembrane region" description="Helical" evidence="4">
    <location>
        <begin position="84"/>
        <end position="104"/>
    </location>
</feature>
<feature type="transmembrane region" description="Helical" evidence="4">
    <location>
        <begin position="370"/>
        <end position="391"/>
    </location>
</feature>
<keyword evidence="3 4" id="KW-0472">Membrane</keyword>
<reference evidence="6 7" key="1">
    <citation type="submission" date="2024-02" db="EMBL/GenBank/DDBJ databases">
        <title>A novel Wenzhouxiangellaceae bacterium, isolated from coastal sediments.</title>
        <authorList>
            <person name="Du Z.-J."/>
            <person name="Ye Y.-Q."/>
            <person name="Zhang X.-Y."/>
        </authorList>
    </citation>
    <scope>NUCLEOTIDE SEQUENCE [LARGE SCALE GENOMIC DNA]</scope>
    <source>
        <strain evidence="6 7">CH-27</strain>
    </source>
</reference>
<feature type="transmembrane region" description="Helical" evidence="4">
    <location>
        <begin position="12"/>
        <end position="37"/>
    </location>
</feature>
<feature type="transmembrane region" description="Helical" evidence="4">
    <location>
        <begin position="248"/>
        <end position="271"/>
    </location>
</feature>
<dbReference type="InterPro" id="IPR011701">
    <property type="entry name" value="MFS"/>
</dbReference>
<sequence>MHAVTGARPGVFYGWWNVAASFAGLSLSYAMFTVFSFGTYVGPLQAEFGWDRGPMSLALTIANATVVLASPLLGLLIDRLGARRVMVVSVALLGLCVLSMRWLTGDIRHYYLMHILLPLLGAGTLPLSYSRIIVAWFEKRRGLALGIALSGFGVGAALVPAFAQWMIDQAGWRESYLIFGGLILLVSLPLTAFVLRDRPSDMGELPDGRRPLQEPNPAAQAAVAAGAAPEAEVLAGMSLGEAIRTRPFWFLIVSIALIGIGITSILAHLVPMLIGRGVAPATAALAMSLLGLGLIFGRILSGWLMDRFFAPYVAAGFQLGMVCGLVLLALDFSGPLAFMAGLSVGLATGSEISEISYLVSRYFGLKAFGLINGILFASFQLGSGIGAYAMGAWYDHAGNYLDALWVVTGLVVISTILIATLGPYPRQASRPAV</sequence>
<keyword evidence="1 4" id="KW-0812">Transmembrane</keyword>
<dbReference type="AlphaFoldDB" id="A0AAW9RIS8"/>
<evidence type="ECO:0000313" key="7">
    <source>
        <dbReference type="Proteomes" id="UP001359886"/>
    </source>
</evidence>
<dbReference type="InterPro" id="IPR036259">
    <property type="entry name" value="MFS_trans_sf"/>
</dbReference>
<protein>
    <submittedName>
        <fullName evidence="6">MFS transporter</fullName>
    </submittedName>
</protein>
<dbReference type="PANTHER" id="PTHR11360">
    <property type="entry name" value="MONOCARBOXYLATE TRANSPORTER"/>
    <property type="match status" value="1"/>
</dbReference>
<feature type="domain" description="Major facilitator superfamily (MFS) profile" evidence="5">
    <location>
        <begin position="16"/>
        <end position="426"/>
    </location>
</feature>
<proteinExistence type="predicted"/>
<feature type="transmembrane region" description="Helical" evidence="4">
    <location>
        <begin position="175"/>
        <end position="195"/>
    </location>
</feature>
<comment type="caution">
    <text evidence="6">The sequence shown here is derived from an EMBL/GenBank/DDBJ whole genome shotgun (WGS) entry which is preliminary data.</text>
</comment>
<dbReference type="CDD" id="cd17355">
    <property type="entry name" value="MFS_YcxA_like"/>
    <property type="match status" value="1"/>
</dbReference>
<evidence type="ECO:0000256" key="2">
    <source>
        <dbReference type="ARBA" id="ARBA00022989"/>
    </source>
</evidence>
<dbReference type="InterPro" id="IPR050327">
    <property type="entry name" value="Proton-linked_MCT"/>
</dbReference>
<keyword evidence="2 4" id="KW-1133">Transmembrane helix</keyword>
<organism evidence="6 7">
    <name type="scientific">Elongatibacter sediminis</name>
    <dbReference type="NCBI Taxonomy" id="3119006"/>
    <lineage>
        <taxon>Bacteria</taxon>
        <taxon>Pseudomonadati</taxon>
        <taxon>Pseudomonadota</taxon>
        <taxon>Gammaproteobacteria</taxon>
        <taxon>Chromatiales</taxon>
        <taxon>Wenzhouxiangellaceae</taxon>
        <taxon>Elongatibacter</taxon>
    </lineage>
</organism>
<dbReference type="SUPFAM" id="SSF103473">
    <property type="entry name" value="MFS general substrate transporter"/>
    <property type="match status" value="1"/>
</dbReference>
<feature type="transmembrane region" description="Helical" evidence="4">
    <location>
        <begin position="57"/>
        <end position="77"/>
    </location>
</feature>
<evidence type="ECO:0000256" key="3">
    <source>
        <dbReference type="ARBA" id="ARBA00023136"/>
    </source>
</evidence>
<evidence type="ECO:0000256" key="4">
    <source>
        <dbReference type="SAM" id="Phobius"/>
    </source>
</evidence>
<feature type="transmembrane region" description="Helical" evidence="4">
    <location>
        <begin position="277"/>
        <end position="297"/>
    </location>
</feature>
<dbReference type="RefSeq" id="WP_354695301.1">
    <property type="nucleotide sequence ID" value="NZ_JAZHOG010000006.1"/>
</dbReference>
<feature type="transmembrane region" description="Helical" evidence="4">
    <location>
        <begin position="142"/>
        <end position="163"/>
    </location>
</feature>
<accession>A0AAW9RIS8</accession>
<name>A0AAW9RIS8_9GAMM</name>
<gene>
    <name evidence="6" type="ORF">V3330_10110</name>
</gene>
<evidence type="ECO:0000313" key="6">
    <source>
        <dbReference type="EMBL" id="MEJ8567978.1"/>
    </source>
</evidence>